<keyword evidence="2" id="KW-1185">Reference proteome</keyword>
<dbReference type="STRING" id="1232681.ADIS_3865"/>
<comment type="caution">
    <text evidence="1">The sequence shown here is derived from an EMBL/GenBank/DDBJ whole genome shotgun (WGS) entry which is preliminary data.</text>
</comment>
<dbReference type="Proteomes" id="UP000013909">
    <property type="component" value="Unassembled WGS sequence"/>
</dbReference>
<dbReference type="SUPFAM" id="SSF63829">
    <property type="entry name" value="Calcium-dependent phosphotriesterase"/>
    <property type="match status" value="1"/>
</dbReference>
<sequence length="720" mass="82294">MSYLPSLFATWLFVYLLLIGNPMVAQRLSAGEYLQDIKKEIPLPDAAGRQVIGLYHVKDQPTVVTSQGVFAWEGGKWQHLLIAPNILHSRQIKESGLVWIATPEKLIALNGEEIILPVLSNGEKIQCLEPASGNRIYLGTNQGVYVWDGTWIQEELSRKIPVTSIVEDSRQRLWVASLDGLWLKERGKWTDMDEHMMAVGHERKYYSLVSENDGKDIYFSSAWAIGRISEDGNHWAARGNDGLPFGPATFIHQGADGLWLGTQQGAIHHTETWRYYAGKRWLPSDEVTAVLSLENGKTWIGTNDGISEISRQPMTLQTKADSIEKIIDARHNRLGLVNRSKLRTPGDLSTSYMDNEDNDGLWTACYLIAQCYRYAVTKSPDAKEKASRTFEALERLETVSGISGYPARSYARAEDTVTPSRSPHPKVWHPSPDGKWQWLDDTSSDEITGHVYSVSLYHDLVADDPGKDRAANLIDRIVTHILDNDYHLIDFDGLPTRWGIWHPDSLNHSPNWMFERGLNSLQILSFLKTAHRFTQNPRYEQVYQTLVDTHGYLENARFAKVTAPFDISHSDDILNFFPYYNLLRYLPEDHPDYPVYKASLARTWQAVRSDRMPVWNVFASALLRMDADIQTALEEIHAFPIDLISWRMENSHRWDLRKDYLAHRTPRDQADRAIPSQEGNISRWNTNPKLMDSGDGGLTEDSGTYFLVAYWMGRYFGYWE</sequence>
<protein>
    <submittedName>
        <fullName evidence="1">Uncharacterized protein</fullName>
    </submittedName>
</protein>
<dbReference type="EMBL" id="AQHR01000101">
    <property type="protein sequence ID" value="EON75645.1"/>
    <property type="molecule type" value="Genomic_DNA"/>
</dbReference>
<dbReference type="AlphaFoldDB" id="R7ZNF9"/>
<evidence type="ECO:0000313" key="1">
    <source>
        <dbReference type="EMBL" id="EON75645.1"/>
    </source>
</evidence>
<proteinExistence type="predicted"/>
<dbReference type="OrthoDB" id="610763at2"/>
<accession>R7ZNF9</accession>
<gene>
    <name evidence="1" type="ORF">ADIS_3865</name>
</gene>
<dbReference type="InterPro" id="IPR015943">
    <property type="entry name" value="WD40/YVTN_repeat-like_dom_sf"/>
</dbReference>
<name>R7ZNF9_9BACT</name>
<dbReference type="RefSeq" id="WP_010855992.1">
    <property type="nucleotide sequence ID" value="NZ_AQHR01000101.1"/>
</dbReference>
<dbReference type="Gene3D" id="2.130.10.10">
    <property type="entry name" value="YVTN repeat-like/Quinoprotein amine dehydrogenase"/>
    <property type="match status" value="1"/>
</dbReference>
<evidence type="ECO:0000313" key="2">
    <source>
        <dbReference type="Proteomes" id="UP000013909"/>
    </source>
</evidence>
<reference evidence="1 2" key="1">
    <citation type="submission" date="2013-02" db="EMBL/GenBank/DDBJ databases">
        <title>A novel strain isolated from Lonar lake, Maharashtra, India.</title>
        <authorList>
            <person name="Singh A."/>
        </authorList>
    </citation>
    <scope>NUCLEOTIDE SEQUENCE [LARGE SCALE GENOMIC DNA]</scope>
    <source>
        <strain evidence="1 2">AK24</strain>
    </source>
</reference>
<organism evidence="1 2">
    <name type="scientific">Lunatimonas lonarensis</name>
    <dbReference type="NCBI Taxonomy" id="1232681"/>
    <lineage>
        <taxon>Bacteria</taxon>
        <taxon>Pseudomonadati</taxon>
        <taxon>Bacteroidota</taxon>
        <taxon>Cytophagia</taxon>
        <taxon>Cytophagales</taxon>
        <taxon>Cyclobacteriaceae</taxon>
    </lineage>
</organism>